<dbReference type="RefSeq" id="WP_028069684.1">
    <property type="nucleotide sequence ID" value="NZ_CP068086.1"/>
</dbReference>
<dbReference type="Proteomes" id="UP000432350">
    <property type="component" value="Unassembled WGS sequence"/>
</dbReference>
<evidence type="ECO:0000313" key="4">
    <source>
        <dbReference type="Proteomes" id="UP000432350"/>
    </source>
</evidence>
<sequence>MNDKVNIENINLAERIRLGVQKALRKLAEESAAKGESLVVKVDGKIQEVPAKELLMNLPK</sequence>
<reference evidence="1 3" key="1">
    <citation type="submission" date="2018-06" db="EMBL/GenBank/DDBJ databases">
        <authorList>
            <consortium name="Pathogen Informatics"/>
            <person name="Doyle S."/>
        </authorList>
    </citation>
    <scope>NUCLEOTIDE SEQUENCE [LARGE SCALE GENOMIC DNA]</scope>
    <source>
        <strain evidence="1 3">NCTC11343</strain>
    </source>
</reference>
<evidence type="ECO:0000313" key="2">
    <source>
        <dbReference type="EMBL" id="VXD07086.1"/>
    </source>
</evidence>
<dbReference type="Proteomes" id="UP000251241">
    <property type="component" value="Unassembled WGS sequence"/>
</dbReference>
<reference evidence="2 4" key="2">
    <citation type="submission" date="2019-10" db="EMBL/GenBank/DDBJ databases">
        <authorList>
            <person name="Karimi E."/>
        </authorList>
    </citation>
    <scope>NUCLEOTIDE SEQUENCE [LARGE SCALE GENOMIC DNA]</scope>
    <source>
        <strain evidence="2">Sphingobacterium sp. 8BC</strain>
    </source>
</reference>
<gene>
    <name evidence="1" type="ORF">NCTC11343_05345</name>
    <name evidence="2" type="ORF">SPHINGO8BC_80028</name>
</gene>
<dbReference type="EMBL" id="CABWMV010000027">
    <property type="protein sequence ID" value="VXD07086.1"/>
    <property type="molecule type" value="Genomic_DNA"/>
</dbReference>
<protein>
    <submittedName>
        <fullName evidence="1">Uncharacterized protein</fullName>
    </submittedName>
</protein>
<name>A0A2X2JJR4_SPHMU</name>
<evidence type="ECO:0000313" key="1">
    <source>
        <dbReference type="EMBL" id="SPZ94507.1"/>
    </source>
</evidence>
<proteinExistence type="predicted"/>
<evidence type="ECO:0000313" key="3">
    <source>
        <dbReference type="Proteomes" id="UP000251241"/>
    </source>
</evidence>
<accession>A0A654DRQ9</accession>
<dbReference type="GeneID" id="97180153"/>
<accession>A0A2X2JJR4</accession>
<organism evidence="1 3">
    <name type="scientific">Sphingobacterium multivorum</name>
    <dbReference type="NCBI Taxonomy" id="28454"/>
    <lineage>
        <taxon>Bacteria</taxon>
        <taxon>Pseudomonadati</taxon>
        <taxon>Bacteroidota</taxon>
        <taxon>Sphingobacteriia</taxon>
        <taxon>Sphingobacteriales</taxon>
        <taxon>Sphingobacteriaceae</taxon>
        <taxon>Sphingobacterium</taxon>
    </lineage>
</organism>
<dbReference type="EMBL" id="UAUU01000011">
    <property type="protein sequence ID" value="SPZ94507.1"/>
    <property type="molecule type" value="Genomic_DNA"/>
</dbReference>
<dbReference type="AlphaFoldDB" id="A0A2X2JJR4"/>